<dbReference type="AlphaFoldDB" id="A0A0G1TVL2"/>
<dbReference type="InterPro" id="IPR051675">
    <property type="entry name" value="Endo/Exo/Phosphatase_dom_1"/>
</dbReference>
<dbReference type="GO" id="GO:0015628">
    <property type="term" value="P:protein secretion by the type II secretion system"/>
    <property type="evidence" value="ECO:0007669"/>
    <property type="project" value="TreeGrafter"/>
</dbReference>
<organism evidence="1 2">
    <name type="scientific">Candidatus Gottesmanbacteria bacterium GW2011_GWA2_47_9</name>
    <dbReference type="NCBI Taxonomy" id="1618445"/>
    <lineage>
        <taxon>Bacteria</taxon>
        <taxon>Candidatus Gottesmaniibacteriota</taxon>
    </lineage>
</organism>
<evidence type="ECO:0000313" key="2">
    <source>
        <dbReference type="Proteomes" id="UP000034739"/>
    </source>
</evidence>
<protein>
    <submittedName>
        <fullName evidence="1">Competence protein CelA</fullName>
    </submittedName>
</protein>
<dbReference type="PANTHER" id="PTHR21180">
    <property type="entry name" value="ENDONUCLEASE/EXONUCLEASE/PHOSPHATASE FAMILY DOMAIN-CONTAINING PROTEIN 1"/>
    <property type="match status" value="1"/>
</dbReference>
<dbReference type="EMBL" id="LCOY01000068">
    <property type="protein sequence ID" value="KKU85804.1"/>
    <property type="molecule type" value="Genomic_DNA"/>
</dbReference>
<accession>A0A0G1TVL2</accession>
<evidence type="ECO:0000313" key="1">
    <source>
        <dbReference type="EMBL" id="KKU85804.1"/>
    </source>
</evidence>
<reference evidence="1 2" key="1">
    <citation type="journal article" date="2015" name="Nature">
        <title>rRNA introns, odd ribosomes, and small enigmatic genomes across a large radiation of phyla.</title>
        <authorList>
            <person name="Brown C.T."/>
            <person name="Hug L.A."/>
            <person name="Thomas B.C."/>
            <person name="Sharon I."/>
            <person name="Castelle C.J."/>
            <person name="Singh A."/>
            <person name="Wilkins M.J."/>
            <person name="Williams K.H."/>
            <person name="Banfield J.F."/>
        </authorList>
    </citation>
    <scope>NUCLEOTIDE SEQUENCE [LARGE SCALE GENOMIC DNA]</scope>
</reference>
<sequence>MYQLPRESRVEDAIVAAGGLAADADSERIAATINRAAKVVDGGKLYFPRQGERQGASLSGSGQDSSGVTRVASVSINSASQAEFEALPGVGPVTAKKIIDNRPYQTLEELLAKKILSATLYEKLKDELTL</sequence>
<gene>
    <name evidence="1" type="ORF">UY16_C0068G0005</name>
</gene>
<dbReference type="GO" id="GO:0015627">
    <property type="term" value="C:type II protein secretion system complex"/>
    <property type="evidence" value="ECO:0007669"/>
    <property type="project" value="TreeGrafter"/>
</dbReference>
<dbReference type="Proteomes" id="UP000034739">
    <property type="component" value="Unassembled WGS sequence"/>
</dbReference>
<dbReference type="Pfam" id="PF12836">
    <property type="entry name" value="HHH_3"/>
    <property type="match status" value="1"/>
</dbReference>
<name>A0A0G1TVL2_9BACT</name>
<comment type="caution">
    <text evidence="1">The sequence shown here is derived from an EMBL/GenBank/DDBJ whole genome shotgun (WGS) entry which is preliminary data.</text>
</comment>
<proteinExistence type="predicted"/>
<dbReference type="PANTHER" id="PTHR21180:SF32">
    <property type="entry name" value="ENDONUCLEASE_EXONUCLEASE_PHOSPHATASE FAMILY DOMAIN-CONTAINING PROTEIN 1"/>
    <property type="match status" value="1"/>
</dbReference>
<dbReference type="PATRIC" id="fig|1618445.3.peg.1265"/>
<dbReference type="Gene3D" id="1.10.150.320">
    <property type="entry name" value="Photosystem II 12 kDa extrinsic protein"/>
    <property type="match status" value="1"/>
</dbReference>
<dbReference type="SUPFAM" id="SSF81585">
    <property type="entry name" value="PsbU/PolX domain-like"/>
    <property type="match status" value="1"/>
</dbReference>